<feature type="chain" id="PRO_5042990452" description="Odorant receptor" evidence="2">
    <location>
        <begin position="22"/>
        <end position="406"/>
    </location>
</feature>
<gene>
    <name evidence="3" type="ORF">SK128_028049</name>
</gene>
<keyword evidence="1" id="KW-0812">Transmembrane</keyword>
<evidence type="ECO:0008006" key="5">
    <source>
        <dbReference type="Google" id="ProtNLM"/>
    </source>
</evidence>
<evidence type="ECO:0000256" key="1">
    <source>
        <dbReference type="SAM" id="Phobius"/>
    </source>
</evidence>
<keyword evidence="1" id="KW-0472">Membrane</keyword>
<feature type="transmembrane region" description="Helical" evidence="1">
    <location>
        <begin position="312"/>
        <end position="333"/>
    </location>
</feature>
<proteinExistence type="predicted"/>
<keyword evidence="4" id="KW-1185">Reference proteome</keyword>
<organism evidence="3 4">
    <name type="scientific">Halocaridina rubra</name>
    <name type="common">Hawaiian red shrimp</name>
    <dbReference type="NCBI Taxonomy" id="373956"/>
    <lineage>
        <taxon>Eukaryota</taxon>
        <taxon>Metazoa</taxon>
        <taxon>Ecdysozoa</taxon>
        <taxon>Arthropoda</taxon>
        <taxon>Crustacea</taxon>
        <taxon>Multicrustacea</taxon>
        <taxon>Malacostraca</taxon>
        <taxon>Eumalacostraca</taxon>
        <taxon>Eucarida</taxon>
        <taxon>Decapoda</taxon>
        <taxon>Pleocyemata</taxon>
        <taxon>Caridea</taxon>
        <taxon>Atyoidea</taxon>
        <taxon>Atyidae</taxon>
        <taxon>Halocaridina</taxon>
    </lineage>
</organism>
<comment type="caution">
    <text evidence="3">The sequence shown here is derived from an EMBL/GenBank/DDBJ whole genome shotgun (WGS) entry which is preliminary data.</text>
</comment>
<feature type="transmembrane region" description="Helical" evidence="1">
    <location>
        <begin position="218"/>
        <end position="238"/>
    </location>
</feature>
<evidence type="ECO:0000313" key="3">
    <source>
        <dbReference type="EMBL" id="KAK7066378.1"/>
    </source>
</evidence>
<keyword evidence="1" id="KW-1133">Transmembrane helix</keyword>
<feature type="signal peptide" evidence="2">
    <location>
        <begin position="1"/>
        <end position="21"/>
    </location>
</feature>
<keyword evidence="2" id="KW-0732">Signal</keyword>
<sequence length="406" mass="45814">MLMRLWVAIVKFLGGLPYSVKFDCNIKPLQVILVNTVDKTILSSKDDEIHNEYLYSSKDKIAEHTPSNTLCFQSLKNLSRPGMLWHRCIALFYLAYFGCIIYIYVTDKYIRNILDSKTRYLCEGIVEVEELTSNVLLCFHLITKHERLAAYLDHLKSLTPVQFANDVLSVKDVLFDRLFTGLNLSAFSGLIATLPLLFGDYGDVFSHASFANYITSLILSYTFIMGFYLSQTILAFLINGLDNLTSRGNCVIHGRSPRGKTNNHLYESMSSWISDSHSVDRTPCVCMDVQSTKMISRKIQNLQVLQKLMADYFSTPVVIILIKTIMLIILSVYGSVTEEYVAPLYTSVLMLLQESMKLLAICCAPEHALSELTYLLDLVEGFPPCSIGGFFIAAKARLIDVSKTNK</sequence>
<accession>A0AAN8WQG2</accession>
<dbReference type="Proteomes" id="UP001381693">
    <property type="component" value="Unassembled WGS sequence"/>
</dbReference>
<protein>
    <recommendedName>
        <fullName evidence="5">Odorant receptor</fullName>
    </recommendedName>
</protein>
<evidence type="ECO:0000313" key="4">
    <source>
        <dbReference type="Proteomes" id="UP001381693"/>
    </source>
</evidence>
<feature type="transmembrane region" description="Helical" evidence="1">
    <location>
        <begin position="178"/>
        <end position="198"/>
    </location>
</feature>
<dbReference type="AlphaFoldDB" id="A0AAN8WQG2"/>
<evidence type="ECO:0000256" key="2">
    <source>
        <dbReference type="SAM" id="SignalP"/>
    </source>
</evidence>
<reference evidence="3 4" key="1">
    <citation type="submission" date="2023-11" db="EMBL/GenBank/DDBJ databases">
        <title>Halocaridina rubra genome assembly.</title>
        <authorList>
            <person name="Smith C."/>
        </authorList>
    </citation>
    <scope>NUCLEOTIDE SEQUENCE [LARGE SCALE GENOMIC DNA]</scope>
    <source>
        <strain evidence="3">EP-1</strain>
        <tissue evidence="3">Whole</tissue>
    </source>
</reference>
<dbReference type="EMBL" id="JAXCGZ010019235">
    <property type="protein sequence ID" value="KAK7066378.1"/>
    <property type="molecule type" value="Genomic_DNA"/>
</dbReference>
<feature type="transmembrane region" description="Helical" evidence="1">
    <location>
        <begin position="84"/>
        <end position="105"/>
    </location>
</feature>
<name>A0AAN8WQG2_HALRR</name>